<dbReference type="InterPro" id="IPR034035">
    <property type="entry name" value="Astacin-like_dom"/>
</dbReference>
<dbReference type="Gene3D" id="3.40.390.10">
    <property type="entry name" value="Collagenase (Catalytic Domain)"/>
    <property type="match status" value="1"/>
</dbReference>
<feature type="binding site" evidence="1">
    <location>
        <position position="219"/>
    </location>
    <ligand>
        <name>Zn(2+)</name>
        <dbReference type="ChEBI" id="CHEBI:29105"/>
        <note>catalytic</note>
    </ligand>
</feature>
<feature type="active site" evidence="1">
    <location>
        <position position="216"/>
    </location>
</feature>
<keyword evidence="1 2" id="KW-0645">Protease</keyword>
<gene>
    <name evidence="4" type="primary">nas-7-L</name>
    <name evidence="4" type="ORF">Hamer_G013062</name>
</gene>
<comment type="caution">
    <text evidence="4">The sequence shown here is derived from an EMBL/GenBank/DDBJ whole genome shotgun (WGS) entry which is preliminary data.</text>
</comment>
<feature type="domain" description="Peptidase M12A" evidence="3">
    <location>
        <begin position="119"/>
        <end position="319"/>
    </location>
</feature>
<evidence type="ECO:0000313" key="5">
    <source>
        <dbReference type="Proteomes" id="UP000747542"/>
    </source>
</evidence>
<keyword evidence="1 2" id="KW-0862">Zinc</keyword>
<evidence type="ECO:0000256" key="1">
    <source>
        <dbReference type="PROSITE-ProRule" id="PRU01211"/>
    </source>
</evidence>
<keyword evidence="1 2" id="KW-0482">Metalloprotease</keyword>
<dbReference type="InterPro" id="IPR024079">
    <property type="entry name" value="MetalloPept_cat_dom_sf"/>
</dbReference>
<dbReference type="CDD" id="cd04280">
    <property type="entry name" value="ZnMc_astacin_like"/>
    <property type="match status" value="1"/>
</dbReference>
<dbReference type="GO" id="GO:0008270">
    <property type="term" value="F:zinc ion binding"/>
    <property type="evidence" value="ECO:0007669"/>
    <property type="project" value="UniProtKB-UniRule"/>
</dbReference>
<reference evidence="4" key="1">
    <citation type="journal article" date="2021" name="Sci. Adv.">
        <title>The American lobster genome reveals insights on longevity, neural, and immune adaptations.</title>
        <authorList>
            <person name="Polinski J.M."/>
            <person name="Zimin A.V."/>
            <person name="Clark K.F."/>
            <person name="Kohn A.B."/>
            <person name="Sadowski N."/>
            <person name="Timp W."/>
            <person name="Ptitsyn A."/>
            <person name="Khanna P."/>
            <person name="Romanova D.Y."/>
            <person name="Williams P."/>
            <person name="Greenwood S.J."/>
            <person name="Moroz L.L."/>
            <person name="Walt D.R."/>
            <person name="Bodnar A.G."/>
        </authorList>
    </citation>
    <scope>NUCLEOTIDE SEQUENCE</scope>
    <source>
        <strain evidence="4">GMGI-L3</strain>
    </source>
</reference>
<feature type="signal peptide" evidence="2">
    <location>
        <begin position="1"/>
        <end position="18"/>
    </location>
</feature>
<accession>A0A8J5MYC6</accession>
<comment type="caution">
    <text evidence="1">Lacks conserved residue(s) required for the propagation of feature annotation.</text>
</comment>
<organism evidence="4 5">
    <name type="scientific">Homarus americanus</name>
    <name type="common">American lobster</name>
    <dbReference type="NCBI Taxonomy" id="6706"/>
    <lineage>
        <taxon>Eukaryota</taxon>
        <taxon>Metazoa</taxon>
        <taxon>Ecdysozoa</taxon>
        <taxon>Arthropoda</taxon>
        <taxon>Crustacea</taxon>
        <taxon>Multicrustacea</taxon>
        <taxon>Malacostraca</taxon>
        <taxon>Eumalacostraca</taxon>
        <taxon>Eucarida</taxon>
        <taxon>Decapoda</taxon>
        <taxon>Pleocyemata</taxon>
        <taxon>Astacidea</taxon>
        <taxon>Nephropoidea</taxon>
        <taxon>Nephropidae</taxon>
        <taxon>Homarus</taxon>
    </lineage>
</organism>
<sequence length="364" mass="42026">MREVWACMWVSLWAAAAAVEWADVGVLLSGVNTISSNDVDHPHLNVTSAEQRWWHDGSVVPRQEVATKDISNLKAQMRIKRRPYLRRDPIEMAGLLEGDILPAPTHTNSPNMKEAQEKNAVVDTGRLWPGGVVPYQFSPEFTLLPLERYLIRHVMADISASSCATFRERTSEPDFIKIIFDQQRCYSHIGRMGGVQPVSLGIFCVNWWDLSTVYHELFHTLGFYHEHNRPDRDSFIEIKWNNIAEGRIQNFIKRTQSSSELTDMPYDLTSVMHYSPYAFGKWSFLTPTIKSRRRGYGFHRPRKPSKIDYRKLNRLYSCQRNTKLLPSFTIHQRPTHMPDKIARQKSMVVSGVKLFNNCGKTTDN</sequence>
<comment type="cofactor">
    <cofactor evidence="1 2">
        <name>Zn(2+)</name>
        <dbReference type="ChEBI" id="CHEBI:29105"/>
    </cofactor>
    <text evidence="1 2">Binds 1 zinc ion per subunit.</text>
</comment>
<dbReference type="PRINTS" id="PR00480">
    <property type="entry name" value="ASTACIN"/>
</dbReference>
<name>A0A8J5MYC6_HOMAM</name>
<evidence type="ECO:0000313" key="4">
    <source>
        <dbReference type="EMBL" id="KAG7167584.1"/>
    </source>
</evidence>
<keyword evidence="5" id="KW-1185">Reference proteome</keyword>
<dbReference type="InterPro" id="IPR001506">
    <property type="entry name" value="Peptidase_M12A"/>
</dbReference>
<dbReference type="AlphaFoldDB" id="A0A8J5MYC6"/>
<keyword evidence="1 2" id="KW-0479">Metal-binding</keyword>
<keyword evidence="1" id="KW-1015">Disulfide bond</keyword>
<feature type="chain" id="PRO_5035342769" description="Metalloendopeptidase" evidence="2">
    <location>
        <begin position="19"/>
        <end position="364"/>
    </location>
</feature>
<dbReference type="GO" id="GO:0006508">
    <property type="term" value="P:proteolysis"/>
    <property type="evidence" value="ECO:0007669"/>
    <property type="project" value="UniProtKB-KW"/>
</dbReference>
<evidence type="ECO:0000256" key="2">
    <source>
        <dbReference type="RuleBase" id="RU361183"/>
    </source>
</evidence>
<feature type="binding site" evidence="1">
    <location>
        <position position="225"/>
    </location>
    <ligand>
        <name>Zn(2+)</name>
        <dbReference type="ChEBI" id="CHEBI:29105"/>
        <note>catalytic</note>
    </ligand>
</feature>
<dbReference type="EC" id="3.4.24.-" evidence="2"/>
<dbReference type="EMBL" id="JAHLQT010021643">
    <property type="protein sequence ID" value="KAG7167584.1"/>
    <property type="molecule type" value="Genomic_DNA"/>
</dbReference>
<dbReference type="PANTHER" id="PTHR10127">
    <property type="entry name" value="DISCOIDIN, CUB, EGF, LAMININ , AND ZINC METALLOPROTEASE DOMAIN CONTAINING"/>
    <property type="match status" value="1"/>
</dbReference>
<dbReference type="PANTHER" id="PTHR10127:SF814">
    <property type="entry name" value="MEPRIN A SUBUNIT BETA"/>
    <property type="match status" value="1"/>
</dbReference>
<dbReference type="Proteomes" id="UP000747542">
    <property type="component" value="Unassembled WGS sequence"/>
</dbReference>
<feature type="disulfide bond" evidence="1">
    <location>
        <begin position="163"/>
        <end position="318"/>
    </location>
</feature>
<keyword evidence="2" id="KW-0732">Signal</keyword>
<dbReference type="GO" id="GO:0004222">
    <property type="term" value="F:metalloendopeptidase activity"/>
    <property type="evidence" value="ECO:0007669"/>
    <property type="project" value="UniProtKB-UniRule"/>
</dbReference>
<protein>
    <recommendedName>
        <fullName evidence="2">Metalloendopeptidase</fullName>
        <ecNumber evidence="2">3.4.24.-</ecNumber>
    </recommendedName>
</protein>
<dbReference type="SUPFAM" id="SSF55486">
    <property type="entry name" value="Metalloproteases ('zincins'), catalytic domain"/>
    <property type="match status" value="1"/>
</dbReference>
<feature type="binding site" evidence="1">
    <location>
        <position position="215"/>
    </location>
    <ligand>
        <name>Zn(2+)</name>
        <dbReference type="ChEBI" id="CHEBI:29105"/>
        <note>catalytic</note>
    </ligand>
</feature>
<proteinExistence type="predicted"/>
<evidence type="ECO:0000259" key="3">
    <source>
        <dbReference type="PROSITE" id="PS51864"/>
    </source>
</evidence>
<dbReference type="InterPro" id="IPR006026">
    <property type="entry name" value="Peptidase_Metallo"/>
</dbReference>
<keyword evidence="1 2" id="KW-0378">Hydrolase</keyword>
<dbReference type="Pfam" id="PF01400">
    <property type="entry name" value="Astacin"/>
    <property type="match status" value="1"/>
</dbReference>
<dbReference type="SMART" id="SM00235">
    <property type="entry name" value="ZnMc"/>
    <property type="match status" value="1"/>
</dbReference>
<dbReference type="PROSITE" id="PS51864">
    <property type="entry name" value="ASTACIN"/>
    <property type="match status" value="1"/>
</dbReference>